<dbReference type="VEuPathDB" id="FungiDB:ASPGLDRAFT_164227"/>
<gene>
    <name evidence="2" type="ORF">ASPGLDRAFT_164227</name>
</gene>
<evidence type="ECO:0000259" key="1">
    <source>
        <dbReference type="PROSITE" id="PS50011"/>
    </source>
</evidence>
<reference evidence="3" key="1">
    <citation type="journal article" date="2017" name="Genome Biol.">
        <title>Comparative genomics reveals high biological diversity and specific adaptations in the industrially and medically important fungal genus Aspergillus.</title>
        <authorList>
            <person name="de Vries R.P."/>
            <person name="Riley R."/>
            <person name="Wiebenga A."/>
            <person name="Aguilar-Osorio G."/>
            <person name="Amillis S."/>
            <person name="Uchima C.A."/>
            <person name="Anderluh G."/>
            <person name="Asadollahi M."/>
            <person name="Askin M."/>
            <person name="Barry K."/>
            <person name="Battaglia E."/>
            <person name="Bayram O."/>
            <person name="Benocci T."/>
            <person name="Braus-Stromeyer S.A."/>
            <person name="Caldana C."/>
            <person name="Canovas D."/>
            <person name="Cerqueira G.C."/>
            <person name="Chen F."/>
            <person name="Chen W."/>
            <person name="Choi C."/>
            <person name="Clum A."/>
            <person name="Dos Santos R.A."/>
            <person name="Damasio A.R."/>
            <person name="Diallinas G."/>
            <person name="Emri T."/>
            <person name="Fekete E."/>
            <person name="Flipphi M."/>
            <person name="Freyberg S."/>
            <person name="Gallo A."/>
            <person name="Gournas C."/>
            <person name="Habgood R."/>
            <person name="Hainaut M."/>
            <person name="Harispe M.L."/>
            <person name="Henrissat B."/>
            <person name="Hilden K.S."/>
            <person name="Hope R."/>
            <person name="Hossain A."/>
            <person name="Karabika E."/>
            <person name="Karaffa L."/>
            <person name="Karanyi Z."/>
            <person name="Krasevec N."/>
            <person name="Kuo A."/>
            <person name="Kusch H."/>
            <person name="LaButti K."/>
            <person name="Lagendijk E.L."/>
            <person name="Lapidus A."/>
            <person name="Levasseur A."/>
            <person name="Lindquist E."/>
            <person name="Lipzen A."/>
            <person name="Logrieco A.F."/>
            <person name="MacCabe A."/>
            <person name="Maekelae M.R."/>
            <person name="Malavazi I."/>
            <person name="Melin P."/>
            <person name="Meyer V."/>
            <person name="Mielnichuk N."/>
            <person name="Miskei M."/>
            <person name="Molnar A.P."/>
            <person name="Mule G."/>
            <person name="Ngan C.Y."/>
            <person name="Orejas M."/>
            <person name="Orosz E."/>
            <person name="Ouedraogo J.P."/>
            <person name="Overkamp K.M."/>
            <person name="Park H.-S."/>
            <person name="Perrone G."/>
            <person name="Piumi F."/>
            <person name="Punt P.J."/>
            <person name="Ram A.F."/>
            <person name="Ramon A."/>
            <person name="Rauscher S."/>
            <person name="Record E."/>
            <person name="Riano-Pachon D.M."/>
            <person name="Robert V."/>
            <person name="Roehrig J."/>
            <person name="Ruller R."/>
            <person name="Salamov A."/>
            <person name="Salih N.S."/>
            <person name="Samson R.A."/>
            <person name="Sandor E."/>
            <person name="Sanguinetti M."/>
            <person name="Schuetze T."/>
            <person name="Sepcic K."/>
            <person name="Shelest E."/>
            <person name="Sherlock G."/>
            <person name="Sophianopoulou V."/>
            <person name="Squina F.M."/>
            <person name="Sun H."/>
            <person name="Susca A."/>
            <person name="Todd R.B."/>
            <person name="Tsang A."/>
            <person name="Unkles S.E."/>
            <person name="van de Wiele N."/>
            <person name="van Rossen-Uffink D."/>
            <person name="Oliveira J.V."/>
            <person name="Vesth T.C."/>
            <person name="Visser J."/>
            <person name="Yu J.-H."/>
            <person name="Zhou M."/>
            <person name="Andersen M.R."/>
            <person name="Archer D.B."/>
            <person name="Baker S.E."/>
            <person name="Benoit I."/>
            <person name="Brakhage A.A."/>
            <person name="Braus G.H."/>
            <person name="Fischer R."/>
            <person name="Frisvad J.C."/>
            <person name="Goldman G.H."/>
            <person name="Houbraken J."/>
            <person name="Oakley B."/>
            <person name="Pocsi I."/>
            <person name="Scazzocchio C."/>
            <person name="Seiboth B."/>
            <person name="vanKuyk P.A."/>
            <person name="Wortman J."/>
            <person name="Dyer P.S."/>
            <person name="Grigoriev I.V."/>
        </authorList>
    </citation>
    <scope>NUCLEOTIDE SEQUENCE [LARGE SCALE GENOMIC DNA]</scope>
    <source>
        <strain evidence="3">CBS 516.65</strain>
    </source>
</reference>
<organism evidence="2 3">
    <name type="scientific">Aspergillus glaucus CBS 516.65</name>
    <dbReference type="NCBI Taxonomy" id="1160497"/>
    <lineage>
        <taxon>Eukaryota</taxon>
        <taxon>Fungi</taxon>
        <taxon>Dikarya</taxon>
        <taxon>Ascomycota</taxon>
        <taxon>Pezizomycotina</taxon>
        <taxon>Eurotiomycetes</taxon>
        <taxon>Eurotiomycetidae</taxon>
        <taxon>Eurotiales</taxon>
        <taxon>Aspergillaceae</taxon>
        <taxon>Aspergillus</taxon>
        <taxon>Aspergillus subgen. Aspergillus</taxon>
    </lineage>
</organism>
<dbReference type="GeneID" id="34458833"/>
<proteinExistence type="predicted"/>
<feature type="domain" description="Protein kinase" evidence="1">
    <location>
        <begin position="1"/>
        <end position="225"/>
    </location>
</feature>
<dbReference type="SMART" id="SM00220">
    <property type="entry name" value="S_TKc"/>
    <property type="match status" value="1"/>
</dbReference>
<protein>
    <recommendedName>
        <fullName evidence="1">Protein kinase domain-containing protein</fullName>
    </recommendedName>
</protein>
<dbReference type="EMBL" id="KV878890">
    <property type="protein sequence ID" value="OJJ87753.1"/>
    <property type="molecule type" value="Genomic_DNA"/>
</dbReference>
<keyword evidence="3" id="KW-1185">Reference proteome</keyword>
<dbReference type="PROSITE" id="PS50011">
    <property type="entry name" value="PROTEIN_KINASE_DOM"/>
    <property type="match status" value="1"/>
</dbReference>
<dbReference type="RefSeq" id="XP_022404436.1">
    <property type="nucleotide sequence ID" value="XM_022542572.1"/>
</dbReference>
<dbReference type="SUPFAM" id="SSF56112">
    <property type="entry name" value="Protein kinase-like (PK-like)"/>
    <property type="match status" value="1"/>
</dbReference>
<dbReference type="PANTHER" id="PTHR24361">
    <property type="entry name" value="MITOGEN-ACTIVATED KINASE KINASE KINASE"/>
    <property type="match status" value="1"/>
</dbReference>
<accession>A0A1L9VV10</accession>
<evidence type="ECO:0000313" key="2">
    <source>
        <dbReference type="EMBL" id="OJJ87753.1"/>
    </source>
</evidence>
<dbReference type="Proteomes" id="UP000184300">
    <property type="component" value="Unassembled WGS sequence"/>
</dbReference>
<dbReference type="GO" id="GO:0005737">
    <property type="term" value="C:cytoplasm"/>
    <property type="evidence" value="ECO:0007669"/>
    <property type="project" value="TreeGrafter"/>
</dbReference>
<dbReference type="GO" id="GO:0005524">
    <property type="term" value="F:ATP binding"/>
    <property type="evidence" value="ECO:0007669"/>
    <property type="project" value="InterPro"/>
</dbReference>
<dbReference type="Pfam" id="PF00069">
    <property type="entry name" value="Pkinase"/>
    <property type="match status" value="1"/>
</dbReference>
<evidence type="ECO:0000313" key="3">
    <source>
        <dbReference type="Proteomes" id="UP000184300"/>
    </source>
</evidence>
<dbReference type="OrthoDB" id="5979581at2759"/>
<dbReference type="AlphaFoldDB" id="A0A1L9VV10"/>
<dbReference type="InterPro" id="IPR000719">
    <property type="entry name" value="Prot_kinase_dom"/>
</dbReference>
<dbReference type="GO" id="GO:0004674">
    <property type="term" value="F:protein serine/threonine kinase activity"/>
    <property type="evidence" value="ECO:0007669"/>
    <property type="project" value="TreeGrafter"/>
</dbReference>
<dbReference type="InterPro" id="IPR011009">
    <property type="entry name" value="Kinase-like_dom_sf"/>
</dbReference>
<dbReference type="InterPro" id="IPR053235">
    <property type="entry name" value="Ser_Thr_kinase"/>
</dbReference>
<dbReference type="Gene3D" id="1.10.510.10">
    <property type="entry name" value="Transferase(Phosphotransferase) domain 1"/>
    <property type="match status" value="1"/>
</dbReference>
<name>A0A1L9VV10_ASPGL</name>
<dbReference type="STRING" id="1160497.A0A1L9VV10"/>
<sequence>MARFKKIYTKKVLLGLDFLHRRGIVHTDLQPVNILFSTAEVDRYDELLNPPVLIPVKWLEGVMQDDSAPEYLVTPQRHQARLDNIETSEILVKIGDLGGALRSDQFDQKPVTPVALRAPELIDMKPCDEKIDVWTLGCLIFELATHQLLFEAMPFFCAKEKTDEVYRDEIEHVLGSDFIKHLRDRLPPDFGYENVQSLASFLLLMLQWDPQKRLSITKLLRHFLLTGGESS</sequence>